<evidence type="ECO:0000313" key="3">
    <source>
        <dbReference type="EMBL" id="RDX70000.1"/>
    </source>
</evidence>
<organism evidence="3 4">
    <name type="scientific">Mucuna pruriens</name>
    <name type="common">Velvet bean</name>
    <name type="synonym">Dolichos pruriens</name>
    <dbReference type="NCBI Taxonomy" id="157652"/>
    <lineage>
        <taxon>Eukaryota</taxon>
        <taxon>Viridiplantae</taxon>
        <taxon>Streptophyta</taxon>
        <taxon>Embryophyta</taxon>
        <taxon>Tracheophyta</taxon>
        <taxon>Spermatophyta</taxon>
        <taxon>Magnoliopsida</taxon>
        <taxon>eudicotyledons</taxon>
        <taxon>Gunneridae</taxon>
        <taxon>Pentapetalae</taxon>
        <taxon>rosids</taxon>
        <taxon>fabids</taxon>
        <taxon>Fabales</taxon>
        <taxon>Fabaceae</taxon>
        <taxon>Papilionoideae</taxon>
        <taxon>50 kb inversion clade</taxon>
        <taxon>NPAAA clade</taxon>
        <taxon>indigoferoid/millettioid clade</taxon>
        <taxon>Phaseoleae</taxon>
        <taxon>Mucuna</taxon>
    </lineage>
</organism>
<feature type="non-terminal residue" evidence="3">
    <location>
        <position position="1"/>
    </location>
</feature>
<feature type="transmembrane region" description="Helical" evidence="2">
    <location>
        <begin position="229"/>
        <end position="248"/>
    </location>
</feature>
<feature type="transmembrane region" description="Helical" evidence="2">
    <location>
        <begin position="203"/>
        <end position="223"/>
    </location>
</feature>
<keyword evidence="4" id="KW-1185">Reference proteome</keyword>
<dbReference type="EMBL" id="QJKJ01011877">
    <property type="protein sequence ID" value="RDX70000.1"/>
    <property type="molecule type" value="Genomic_DNA"/>
</dbReference>
<dbReference type="Proteomes" id="UP000257109">
    <property type="component" value="Unassembled WGS sequence"/>
</dbReference>
<proteinExistence type="predicted"/>
<dbReference type="OrthoDB" id="768548at2759"/>
<keyword evidence="2" id="KW-0812">Transmembrane</keyword>
<protein>
    <submittedName>
        <fullName evidence="3">Protein FATTY ACID EXPORT 3, chloroplastic</fullName>
    </submittedName>
</protein>
<dbReference type="AlphaFoldDB" id="A0A371EVC3"/>
<gene>
    <name evidence="3" type="primary">FAX3</name>
    <name evidence="3" type="ORF">CR513_50807</name>
</gene>
<evidence type="ECO:0000313" key="4">
    <source>
        <dbReference type="Proteomes" id="UP000257109"/>
    </source>
</evidence>
<dbReference type="STRING" id="157652.A0A371EVC3"/>
<feature type="region of interest" description="Disordered" evidence="1">
    <location>
        <begin position="447"/>
        <end position="471"/>
    </location>
</feature>
<reference evidence="3" key="1">
    <citation type="submission" date="2018-05" db="EMBL/GenBank/DDBJ databases">
        <title>Draft genome of Mucuna pruriens seed.</title>
        <authorList>
            <person name="Nnadi N.E."/>
            <person name="Vos R."/>
            <person name="Hasami M.H."/>
            <person name="Devisetty U.K."/>
            <person name="Aguiy J.C."/>
        </authorList>
    </citation>
    <scope>NUCLEOTIDE SEQUENCE [LARGE SCALE GENOMIC DNA]</scope>
    <source>
        <strain evidence="3">JCA_2017</strain>
    </source>
</reference>
<keyword evidence="2" id="KW-0472">Membrane</keyword>
<accession>A0A371EVC3</accession>
<evidence type="ECO:0000256" key="2">
    <source>
        <dbReference type="SAM" id="Phobius"/>
    </source>
</evidence>
<evidence type="ECO:0000256" key="1">
    <source>
        <dbReference type="SAM" id="MobiDB-lite"/>
    </source>
</evidence>
<sequence length="471" mass="51704">MSFAMDSVSVLNPKLSHSHLSLPLYRFPHSLNFHPLLKPRALTLSANAVPPNGLAACVLALHRRKPLTVAFAASHQDSEHEEIEVEKGRDEGLHVGSEESQEAWKQALDTFREQAVKFRGISQEAYDLYSKKALVILGDTTEQLKVLADKTKHELSAAAKEITEEGKEYLSTATESSPEVKDIVETFTSPSDDIQKLSGVRDFYVGVPYGLMLSLGGFLSFMVTGNIAAIRFGVILGGVLLALSISSLRSYKRGHFSPLALKGQADKINIKYQSGAAEAWWAHNPQGHHGPLIRHSGVLEPEGHDLVVECSPRGDEGGFFHVFFGHSDLVVFEEVVHKRVECMLGRVVHQHIDVSQGEIVFRARPIEVLINNAHLDLPVFLGDWHYVGYPLGEQEEKEVVLGVVVVQFLTRRDNPFLALGRLILYHHNLIWGDDGLASEMAIEPSPNLPGFSDSATGSAMSSSPLPSPLPG</sequence>
<comment type="caution">
    <text evidence="3">The sequence shown here is derived from an EMBL/GenBank/DDBJ whole genome shotgun (WGS) entry which is preliminary data.</text>
</comment>
<name>A0A371EVC3_MUCPR</name>
<dbReference type="GO" id="GO:0016020">
    <property type="term" value="C:membrane"/>
    <property type="evidence" value="ECO:0007669"/>
    <property type="project" value="InterPro"/>
</dbReference>
<feature type="compositionally biased region" description="Low complexity" evidence="1">
    <location>
        <begin position="452"/>
        <end position="464"/>
    </location>
</feature>
<dbReference type="InterPro" id="IPR005349">
    <property type="entry name" value="TMEM14"/>
</dbReference>
<keyword evidence="2" id="KW-1133">Transmembrane helix</keyword>
<dbReference type="Pfam" id="PF03647">
    <property type="entry name" value="Tmemb_14"/>
    <property type="match status" value="1"/>
</dbReference>